<name>A0A151WFZ6_9HYME</name>
<dbReference type="AlphaFoldDB" id="A0A151WFZ6"/>
<feature type="non-terminal residue" evidence="1">
    <location>
        <position position="1"/>
    </location>
</feature>
<evidence type="ECO:0000313" key="2">
    <source>
        <dbReference type="Proteomes" id="UP000075809"/>
    </source>
</evidence>
<dbReference type="Proteomes" id="UP000075809">
    <property type="component" value="Unassembled WGS sequence"/>
</dbReference>
<organism evidence="1 2">
    <name type="scientific">Mycetomoellerius zeteki</name>
    <dbReference type="NCBI Taxonomy" id="64791"/>
    <lineage>
        <taxon>Eukaryota</taxon>
        <taxon>Metazoa</taxon>
        <taxon>Ecdysozoa</taxon>
        <taxon>Arthropoda</taxon>
        <taxon>Hexapoda</taxon>
        <taxon>Insecta</taxon>
        <taxon>Pterygota</taxon>
        <taxon>Neoptera</taxon>
        <taxon>Endopterygota</taxon>
        <taxon>Hymenoptera</taxon>
        <taxon>Apocrita</taxon>
        <taxon>Aculeata</taxon>
        <taxon>Formicoidea</taxon>
        <taxon>Formicidae</taxon>
        <taxon>Myrmicinae</taxon>
        <taxon>Mycetomoellerius</taxon>
    </lineage>
</organism>
<accession>A0A151WFZ6</accession>
<reference evidence="1 2" key="1">
    <citation type="submission" date="2015-09" db="EMBL/GenBank/DDBJ databases">
        <title>Trachymyrmex zeteki WGS genome.</title>
        <authorList>
            <person name="Nygaard S."/>
            <person name="Hu H."/>
            <person name="Boomsma J."/>
            <person name="Zhang G."/>
        </authorList>
    </citation>
    <scope>NUCLEOTIDE SEQUENCE [LARGE SCALE GENOMIC DNA]</scope>
    <source>
        <strain evidence="1">Tzet28-1</strain>
        <tissue evidence="1">Whole body</tissue>
    </source>
</reference>
<proteinExistence type="predicted"/>
<evidence type="ECO:0000313" key="1">
    <source>
        <dbReference type="EMBL" id="KYQ46728.1"/>
    </source>
</evidence>
<protein>
    <submittedName>
        <fullName evidence="1">Uncharacterized protein</fullName>
    </submittedName>
</protein>
<keyword evidence="2" id="KW-1185">Reference proteome</keyword>
<gene>
    <name evidence="1" type="ORF">ALC60_14249</name>
</gene>
<dbReference type="EMBL" id="KQ983203">
    <property type="protein sequence ID" value="KYQ46728.1"/>
    <property type="molecule type" value="Genomic_DNA"/>
</dbReference>
<sequence>KFTFSVTATLRIFHRNSQIAIKNEPHKPHIKTKNTPPTLANPNSLNVDVDPPSNAPYLIFVCLAKSSTPLIGASILSTVRKAARFAVYELIMIKVKNHHMLASMRRDGAL</sequence>